<organism evidence="3 4">
    <name type="scientific">Albidovulum sediminis</name>
    <dbReference type="NCBI Taxonomy" id="3066345"/>
    <lineage>
        <taxon>Bacteria</taxon>
        <taxon>Pseudomonadati</taxon>
        <taxon>Pseudomonadota</taxon>
        <taxon>Alphaproteobacteria</taxon>
        <taxon>Rhodobacterales</taxon>
        <taxon>Paracoccaceae</taxon>
        <taxon>Albidovulum</taxon>
    </lineage>
</organism>
<evidence type="ECO:0000256" key="2">
    <source>
        <dbReference type="SAM" id="MobiDB-lite"/>
    </source>
</evidence>
<reference evidence="4" key="1">
    <citation type="submission" date="2023-07" db="EMBL/GenBank/DDBJ databases">
        <title>Defluviimonas sediminis sp. nov., isolated from mangrove sediment.</title>
        <authorList>
            <person name="Liu L."/>
            <person name="Li J."/>
            <person name="Huang Y."/>
            <person name="Pan J."/>
            <person name="Li M."/>
        </authorList>
    </citation>
    <scope>NUCLEOTIDE SEQUENCE [LARGE SCALE GENOMIC DNA]</scope>
    <source>
        <strain evidence="4">FT324</strain>
    </source>
</reference>
<dbReference type="EMBL" id="JAOCQF010000001">
    <property type="protein sequence ID" value="MCT8328444.1"/>
    <property type="molecule type" value="Genomic_DNA"/>
</dbReference>
<keyword evidence="1" id="KW-0175">Coiled coil</keyword>
<proteinExistence type="predicted"/>
<feature type="coiled-coil region" evidence="1">
    <location>
        <begin position="71"/>
        <end position="98"/>
    </location>
</feature>
<dbReference type="Gene3D" id="1.25.40.10">
    <property type="entry name" value="Tetratricopeptide repeat domain"/>
    <property type="match status" value="1"/>
</dbReference>
<feature type="region of interest" description="Disordered" evidence="2">
    <location>
        <begin position="116"/>
        <end position="163"/>
    </location>
</feature>
<feature type="compositionally biased region" description="Low complexity" evidence="2">
    <location>
        <begin position="130"/>
        <end position="163"/>
    </location>
</feature>
<evidence type="ECO:0008006" key="5">
    <source>
        <dbReference type="Google" id="ProtNLM"/>
    </source>
</evidence>
<comment type="caution">
    <text evidence="3">The sequence shown here is derived from an EMBL/GenBank/DDBJ whole genome shotgun (WGS) entry which is preliminary data.</text>
</comment>
<accession>A0ABT2NLK9</accession>
<dbReference type="RefSeq" id="WP_261493876.1">
    <property type="nucleotide sequence ID" value="NZ_JAOCQF010000001.1"/>
</dbReference>
<name>A0ABT2NLK9_9RHOB</name>
<sequence>MKRIKSIGLMVLALQIGQAELSAAQTAAPSAAVENLMQQAQQAIDAQEYIHAVQLLTRLTAMPEHAYSARAQELLGNIREANGQLAHAKAEYETYLQKYPNGDGAARVQDRLNGLLSGASPIPQNPPAPSIATAAAPGPAAVRPAAPRRSAAQTAATADAASTGTTVKDRGLFTLTYRYNEGTTEITELVPDPDEPEEEDDTFENALVAGLNYTRIVTRGDREMRLTFSGIADHDFEDSESDLRLSEAYVAFEDKVSGGVITVGRQRLDPRAIAYRTDGVSLRWPTGGVTLGTVLGRVVESSRDDFLSGDRWLLGASATWEDLGGAGDLTVYTAMERDGSLTYRHALGVEYERSFDRFSLYGNAEYDLKFQEISRVLLTGAATLENSARVTGRLSYYRSPTLNLENALIGQTADTVDDLILLFGEDAVEDLAIDRSAKVTTVGLTYYGKLNETWDLSLDGTLYHNSGTPASGGVAAVDDDGVRGYYGVRFTGSDIFRPDDRVNLGLRYADAEDSSLYVADGSIRIPLGDHMHISPRLRLGYRDMDDGEETFVMPSVNFRYRIDRTTSLQFDAGGRWSDRDTATTSVRQREFYLVAGVSKSF</sequence>
<protein>
    <recommendedName>
        <fullName evidence="5">Tetratricopeptide repeat protein</fullName>
    </recommendedName>
</protein>
<evidence type="ECO:0000313" key="3">
    <source>
        <dbReference type="EMBL" id="MCT8328444.1"/>
    </source>
</evidence>
<gene>
    <name evidence="3" type="ORF">N5I32_02845</name>
</gene>
<evidence type="ECO:0000313" key="4">
    <source>
        <dbReference type="Proteomes" id="UP001205601"/>
    </source>
</evidence>
<dbReference type="InterPro" id="IPR011990">
    <property type="entry name" value="TPR-like_helical_dom_sf"/>
</dbReference>
<keyword evidence="4" id="KW-1185">Reference proteome</keyword>
<dbReference type="Proteomes" id="UP001205601">
    <property type="component" value="Unassembled WGS sequence"/>
</dbReference>
<evidence type="ECO:0000256" key="1">
    <source>
        <dbReference type="SAM" id="Coils"/>
    </source>
</evidence>